<reference evidence="2" key="2">
    <citation type="submission" date="2018-01" db="EMBL/GenBank/DDBJ databases">
        <title>FDA dAtabase for Regulatory Grade micrObial Sequences (FDA-ARGOS): Supporting development and validation of Infectious Disease Dx tests.</title>
        <authorList>
            <person name="Hoffmann M."/>
            <person name="Allard M."/>
            <person name="Evans P."/>
            <person name="Brown E."/>
            <person name="Tallon L."/>
            <person name="Sadzewicz L."/>
            <person name="Sengamalay N."/>
            <person name="Ott S."/>
            <person name="Godinez A."/>
            <person name="Nagaraj S."/>
            <person name="Vyas G."/>
            <person name="Aluvathingal J."/>
            <person name="Nadendla S."/>
            <person name="Geyer C."/>
            <person name="Sichtig H."/>
        </authorList>
    </citation>
    <scope>NUCLEOTIDE SEQUENCE</scope>
    <source>
        <strain evidence="2">ATCC 33809</strain>
    </source>
</reference>
<keyword evidence="4" id="KW-1185">Reference proteome</keyword>
<feature type="chain" id="PRO_5043578702" evidence="1">
    <location>
        <begin position="21"/>
        <end position="94"/>
    </location>
</feature>
<name>A0AAX2LYV3_VIBFL</name>
<dbReference type="Proteomes" id="UP000057088">
    <property type="component" value="Chromosome 1"/>
</dbReference>
<dbReference type="RefSeq" id="WP_020328477.1">
    <property type="nucleotide sequence ID" value="NZ_CABLBX010000022.1"/>
</dbReference>
<evidence type="ECO:0000313" key="3">
    <source>
        <dbReference type="EMBL" id="SUQ27544.1"/>
    </source>
</evidence>
<sequence>MNLNTSLFSLAFAFSSTVFAHPVIDSLSVELIKKNVSSEIIEQRIEQWHRAELNQIDTKASVISDRAPIEERRAMVERQIEQTYRALKAQFDIQ</sequence>
<dbReference type="GeneID" id="29384506"/>
<reference evidence="3 5" key="3">
    <citation type="submission" date="2018-06" db="EMBL/GenBank/DDBJ databases">
        <authorList>
            <consortium name="Pathogen Informatics"/>
            <person name="Doyle S."/>
        </authorList>
    </citation>
    <scope>NUCLEOTIDE SEQUENCE [LARGE SCALE GENOMIC DNA]</scope>
    <source>
        <strain evidence="3 5">NCTC11327</strain>
    </source>
</reference>
<dbReference type="EMBL" id="CP014034">
    <property type="protein sequence ID" value="AMF92671.1"/>
    <property type="molecule type" value="Genomic_DNA"/>
</dbReference>
<accession>A0AAX2LYV3</accession>
<dbReference type="Proteomes" id="UP000254626">
    <property type="component" value="Unassembled WGS sequence"/>
</dbReference>
<evidence type="ECO:0000256" key="1">
    <source>
        <dbReference type="SAM" id="SignalP"/>
    </source>
</evidence>
<protein>
    <submittedName>
        <fullName evidence="3">Uncharacterized protein</fullName>
    </submittedName>
</protein>
<feature type="signal peptide" evidence="1">
    <location>
        <begin position="1"/>
        <end position="20"/>
    </location>
</feature>
<dbReference type="KEGG" id="vfl:AL536_04130"/>
<evidence type="ECO:0000313" key="5">
    <source>
        <dbReference type="Proteomes" id="UP000254626"/>
    </source>
</evidence>
<evidence type="ECO:0000313" key="2">
    <source>
        <dbReference type="EMBL" id="AMF92671.1"/>
    </source>
</evidence>
<organism evidence="3 5">
    <name type="scientific">Vibrio fluvialis</name>
    <dbReference type="NCBI Taxonomy" id="676"/>
    <lineage>
        <taxon>Bacteria</taxon>
        <taxon>Pseudomonadati</taxon>
        <taxon>Pseudomonadota</taxon>
        <taxon>Gammaproteobacteria</taxon>
        <taxon>Vibrionales</taxon>
        <taxon>Vibrionaceae</taxon>
        <taxon>Vibrio</taxon>
    </lineage>
</organism>
<gene>
    <name evidence="2" type="ORF">AL536_04130</name>
    <name evidence="3" type="ORF">NCTC11327_04439</name>
</gene>
<proteinExistence type="predicted"/>
<evidence type="ECO:0000313" key="4">
    <source>
        <dbReference type="Proteomes" id="UP000057088"/>
    </source>
</evidence>
<keyword evidence="1" id="KW-0732">Signal</keyword>
<reference evidence="4" key="1">
    <citation type="submission" date="2015-12" db="EMBL/GenBank/DDBJ databases">
        <title>FDA dAtabase for Regulatory Grade micrObial Sequences (FDA-ARGOS): Supporting development and validation of Infectious Disease Dx tests.</title>
        <authorList>
            <person name="Hoffmann M."/>
            <person name="Allard M."/>
            <person name="Evans P."/>
            <person name="Brown E."/>
            <person name="Tallon L.J."/>
            <person name="Sadzewicz L."/>
            <person name="Sengamalay N."/>
            <person name="Ott S."/>
            <person name="Godinez A."/>
            <person name="Nagaraj S."/>
            <person name="Vyas G."/>
            <person name="Aluvathingal J."/>
            <person name="Nadendla S."/>
            <person name="Geyer C."/>
            <person name="Sichtig H."/>
        </authorList>
    </citation>
    <scope>NUCLEOTIDE SEQUENCE [LARGE SCALE GENOMIC DNA]</scope>
    <source>
        <strain evidence="4">ATCC 33809</strain>
    </source>
</reference>
<dbReference type="AlphaFoldDB" id="A0AAX2LYV3"/>
<dbReference type="EMBL" id="UHIP01000002">
    <property type="protein sequence ID" value="SUQ27544.1"/>
    <property type="molecule type" value="Genomic_DNA"/>
</dbReference>